<gene>
    <name evidence="3" type="ORF">IN07_10300</name>
</gene>
<dbReference type="InterPro" id="IPR016040">
    <property type="entry name" value="NAD(P)-bd_dom"/>
</dbReference>
<evidence type="ECO:0000256" key="1">
    <source>
        <dbReference type="SAM" id="MobiDB-lite"/>
    </source>
</evidence>
<dbReference type="PANTHER" id="PTHR15020">
    <property type="entry name" value="FLAVIN REDUCTASE-RELATED"/>
    <property type="match status" value="1"/>
</dbReference>
<dbReference type="Gene3D" id="3.40.50.720">
    <property type="entry name" value="NAD(P)-binding Rossmann-like Domain"/>
    <property type="match status" value="1"/>
</dbReference>
<dbReference type="RefSeq" id="WP_036335527.1">
    <property type="nucleotide sequence ID" value="NZ_JPMX01000040.1"/>
</dbReference>
<dbReference type="SUPFAM" id="SSF51735">
    <property type="entry name" value="NAD(P)-binding Rossmann-fold domains"/>
    <property type="match status" value="1"/>
</dbReference>
<dbReference type="AlphaFoldDB" id="A0A098Y8Q4"/>
<dbReference type="PANTHER" id="PTHR15020:SF11">
    <property type="entry name" value="OS06G0360300 PROTEIN"/>
    <property type="match status" value="1"/>
</dbReference>
<dbReference type="Proteomes" id="UP000029713">
    <property type="component" value="Unassembled WGS sequence"/>
</dbReference>
<name>A0A098Y8Q4_9ACTN</name>
<sequence length="255" mass="26722">MTETPTSVLVVGATGGIGRRVVAAAERHGLDVRALVRDPHRAERTLPGTQLVRGDLEQPATLTAALQGVDAIVFTHGGNGNPDAARRIDYGGVANVLHALDGRTPRLALMTSIGVSRRGAYGGSTGQLLDWKRRSERLVRASGAPYTIIRPGWFDNVGPGDELLVLEQTDTGNGGIGRDQLAEVLVRSLLTETAVGRTFELFAERGPAPSDWSGLFAALAADPSGGLDAVGDPSSLPSVAEEPDVVQQDLGRLGH</sequence>
<dbReference type="Pfam" id="PF13460">
    <property type="entry name" value="NAD_binding_10"/>
    <property type="match status" value="1"/>
</dbReference>
<dbReference type="InterPro" id="IPR036291">
    <property type="entry name" value="NAD(P)-bd_dom_sf"/>
</dbReference>
<reference evidence="3 4" key="1">
    <citation type="submission" date="2014-07" db="EMBL/GenBank/DDBJ databases">
        <title>Biosystematic studies on Modestobacter strains isolated from extreme hyper-arid desert soil and from historic building.</title>
        <authorList>
            <person name="Bukarasam K."/>
            <person name="Bull A."/>
            <person name="Girard G."/>
            <person name="van Wezel G."/>
            <person name="Goodfellow M."/>
        </authorList>
    </citation>
    <scope>NUCLEOTIDE SEQUENCE [LARGE SCALE GENOMIC DNA]</scope>
    <source>
        <strain evidence="3 4">KNN45-2b</strain>
    </source>
</reference>
<feature type="region of interest" description="Disordered" evidence="1">
    <location>
        <begin position="228"/>
        <end position="255"/>
    </location>
</feature>
<dbReference type="EMBL" id="JPMX01000040">
    <property type="protein sequence ID" value="KGH46822.1"/>
    <property type="molecule type" value="Genomic_DNA"/>
</dbReference>
<evidence type="ECO:0000313" key="4">
    <source>
        <dbReference type="Proteomes" id="UP000029713"/>
    </source>
</evidence>
<dbReference type="STRING" id="1522368.IN07_10300"/>
<dbReference type="OrthoDB" id="5510591at2"/>
<evidence type="ECO:0000313" key="3">
    <source>
        <dbReference type="EMBL" id="KGH46822.1"/>
    </source>
</evidence>
<protein>
    <recommendedName>
        <fullName evidence="2">NAD(P)-binding domain-containing protein</fullName>
    </recommendedName>
</protein>
<organism evidence="3 4">
    <name type="scientific">Modestobacter caceresii</name>
    <dbReference type="NCBI Taxonomy" id="1522368"/>
    <lineage>
        <taxon>Bacteria</taxon>
        <taxon>Bacillati</taxon>
        <taxon>Actinomycetota</taxon>
        <taxon>Actinomycetes</taxon>
        <taxon>Geodermatophilales</taxon>
        <taxon>Geodermatophilaceae</taxon>
        <taxon>Modestobacter</taxon>
    </lineage>
</organism>
<evidence type="ECO:0000259" key="2">
    <source>
        <dbReference type="Pfam" id="PF13460"/>
    </source>
</evidence>
<accession>A0A098Y8Q4</accession>
<feature type="domain" description="NAD(P)-binding" evidence="2">
    <location>
        <begin position="12"/>
        <end position="189"/>
    </location>
</feature>
<comment type="caution">
    <text evidence="3">The sequence shown here is derived from an EMBL/GenBank/DDBJ whole genome shotgun (WGS) entry which is preliminary data.</text>
</comment>
<keyword evidence="4" id="KW-1185">Reference proteome</keyword>
<dbReference type="CDD" id="cd05243">
    <property type="entry name" value="SDR_a5"/>
    <property type="match status" value="1"/>
</dbReference>
<proteinExistence type="predicted"/>